<name>A0A511JDS8_9CELL</name>
<evidence type="ECO:0000313" key="2">
    <source>
        <dbReference type="EMBL" id="GEL96150.1"/>
    </source>
</evidence>
<comment type="caution">
    <text evidence="2">The sequence shown here is derived from an EMBL/GenBank/DDBJ whole genome shotgun (WGS) entry which is preliminary data.</text>
</comment>
<evidence type="ECO:0000313" key="3">
    <source>
        <dbReference type="Proteomes" id="UP000321720"/>
    </source>
</evidence>
<reference evidence="2 3" key="1">
    <citation type="submission" date="2019-07" db="EMBL/GenBank/DDBJ databases">
        <title>Whole genome shotgun sequence of Cellulomonas composti NBRC 100758.</title>
        <authorList>
            <person name="Hosoyama A."/>
            <person name="Uohara A."/>
            <person name="Ohji S."/>
            <person name="Ichikawa N."/>
        </authorList>
    </citation>
    <scope>NUCLEOTIDE SEQUENCE [LARGE SCALE GENOMIC DNA]</scope>
    <source>
        <strain evidence="2 3">NBRC 100758</strain>
    </source>
</reference>
<gene>
    <name evidence="2" type="ORF">CCO02nite_28080</name>
</gene>
<accession>A0A511JDS8</accession>
<feature type="region of interest" description="Disordered" evidence="1">
    <location>
        <begin position="168"/>
        <end position="202"/>
    </location>
</feature>
<feature type="compositionally biased region" description="Polar residues" evidence="1">
    <location>
        <begin position="189"/>
        <end position="202"/>
    </location>
</feature>
<keyword evidence="3" id="KW-1185">Reference proteome</keyword>
<organism evidence="2 3">
    <name type="scientific">Cellulomonas composti</name>
    <dbReference type="NCBI Taxonomy" id="266130"/>
    <lineage>
        <taxon>Bacteria</taxon>
        <taxon>Bacillati</taxon>
        <taxon>Actinomycetota</taxon>
        <taxon>Actinomycetes</taxon>
        <taxon>Micrococcales</taxon>
        <taxon>Cellulomonadaceae</taxon>
        <taxon>Cellulomonas</taxon>
    </lineage>
</organism>
<proteinExistence type="predicted"/>
<dbReference type="RefSeq" id="WP_146843794.1">
    <property type="nucleotide sequence ID" value="NZ_BJWG01000015.1"/>
</dbReference>
<dbReference type="Proteomes" id="UP000321720">
    <property type="component" value="Unassembled WGS sequence"/>
</dbReference>
<dbReference type="AlphaFoldDB" id="A0A511JDS8"/>
<dbReference type="EMBL" id="BJWG01000015">
    <property type="protein sequence ID" value="GEL96150.1"/>
    <property type="molecule type" value="Genomic_DNA"/>
</dbReference>
<sequence>MTDAAIWDCPNRVHLDFPSSGVEQLIASARLRFWRVVELSLGSVPTARELGGVLADEFDYPRDYATLDSAIDMIPDFDVNSGNDPSPAGLLVVIGDPGPPAVAECIFKIAPYILDRVRSRGRLAAFVFLAGGPSAREWLESSNRRLEEAGAVEWAVGHTGRVGVVEHRGQGGRSMRGTPDGLTVAQEGDSPTGSTSWDTRHE</sequence>
<evidence type="ECO:0000256" key="1">
    <source>
        <dbReference type="SAM" id="MobiDB-lite"/>
    </source>
</evidence>
<protein>
    <submittedName>
        <fullName evidence="2">Uncharacterized protein</fullName>
    </submittedName>
</protein>